<dbReference type="SUPFAM" id="SSF46785">
    <property type="entry name" value="Winged helix' DNA-binding domain"/>
    <property type="match status" value="1"/>
</dbReference>
<dbReference type="Pfam" id="PF03466">
    <property type="entry name" value="LysR_substrate"/>
    <property type="match status" value="1"/>
</dbReference>
<dbReference type="InterPro" id="IPR036388">
    <property type="entry name" value="WH-like_DNA-bd_sf"/>
</dbReference>
<evidence type="ECO:0000256" key="4">
    <source>
        <dbReference type="ARBA" id="ARBA00023163"/>
    </source>
</evidence>
<evidence type="ECO:0000313" key="7">
    <source>
        <dbReference type="Proteomes" id="UP000000430"/>
    </source>
</evidence>
<dbReference type="PANTHER" id="PTHR30419">
    <property type="entry name" value="HTH-TYPE TRANSCRIPTIONAL REGULATOR YBHD"/>
    <property type="match status" value="1"/>
</dbReference>
<gene>
    <name evidence="6" type="ordered locus">ACIAD0457</name>
</gene>
<dbReference type="PROSITE" id="PS50931">
    <property type="entry name" value="HTH_LYSR"/>
    <property type="match status" value="1"/>
</dbReference>
<proteinExistence type="inferred from homology"/>
<reference evidence="6 7" key="1">
    <citation type="journal article" date="2004" name="Nucleic Acids Res.">
        <title>Unique features revealed by the genome sequence of Acinetobacter sp. ADP1, a versatile and naturally transformation competent bacterium.</title>
        <authorList>
            <person name="Barbe V."/>
            <person name="Vallenet D."/>
            <person name="Fonknechten N."/>
            <person name="Kreimeyer A."/>
            <person name="Oztas S."/>
            <person name="Labarre L."/>
            <person name="Cruveiller S."/>
            <person name="Robert C."/>
            <person name="Duprat S."/>
            <person name="Wincker P."/>
            <person name="Ornston L.N."/>
            <person name="Weissenbach J."/>
            <person name="Marliere P."/>
            <person name="Cohen G.N."/>
            <person name="Medigue C."/>
        </authorList>
    </citation>
    <scope>NUCLEOTIDE SEQUENCE [LARGE SCALE GENOMIC DNA]</scope>
    <source>
        <strain evidence="7">ATCC 33305 / BD413 / ADP1</strain>
    </source>
</reference>
<feature type="domain" description="HTH lysR-type" evidence="5">
    <location>
        <begin position="11"/>
        <end position="61"/>
    </location>
</feature>
<dbReference type="SUPFAM" id="SSF53850">
    <property type="entry name" value="Periplasmic binding protein-like II"/>
    <property type="match status" value="1"/>
</dbReference>
<dbReference type="eggNOG" id="COG0583">
    <property type="taxonomic scope" value="Bacteria"/>
</dbReference>
<sequence length="309" mass="34857">MSIPFSRFSDYFMTVAKTGNLRKAADQLHISVSAVHRQIALAEEELDIALFERLPNGLKLTLAGEMLYSDVLRWQKEYKQTCMRFDEIQGLKRGAIELGLIAALSDGFVVDVLATLQSEFPWITLNILTDDSDVLINKIITNEIDVGLILDPVVSAQLDVMSFVEIPIGFVMCPDHPLAQHTHLTLSQTLDTRHIVPDQPLVIHDRVMAMYKKYHANPAQITLSNDIRLIQSMLKKNMGIALLSYLDVYSAVEKQELIFIPLEDKTIQPLTLALCSGSRRQLSRIAQLLIRTLTEQMEIKFNHALAGFK</sequence>
<dbReference type="RefSeq" id="WP_004920260.1">
    <property type="nucleotide sequence ID" value="NC_005966.1"/>
</dbReference>
<dbReference type="GO" id="GO:0003700">
    <property type="term" value="F:DNA-binding transcription factor activity"/>
    <property type="evidence" value="ECO:0007669"/>
    <property type="project" value="InterPro"/>
</dbReference>
<comment type="similarity">
    <text evidence="1">Belongs to the LysR transcriptional regulatory family.</text>
</comment>
<evidence type="ECO:0000313" key="6">
    <source>
        <dbReference type="EMBL" id="CAG67393.1"/>
    </source>
</evidence>
<dbReference type="GO" id="GO:0005829">
    <property type="term" value="C:cytosol"/>
    <property type="evidence" value="ECO:0007669"/>
    <property type="project" value="TreeGrafter"/>
</dbReference>
<dbReference type="Pfam" id="PF00126">
    <property type="entry name" value="HTH_1"/>
    <property type="match status" value="1"/>
</dbReference>
<dbReference type="STRING" id="202950.GCA_001485005_00707"/>
<protein>
    <submittedName>
        <fullName evidence="6">Putative transcriptional regulator</fullName>
    </submittedName>
</protein>
<dbReference type="BioCyc" id="ASP62977:ACIAD_RS02100-MONOMER"/>
<evidence type="ECO:0000259" key="5">
    <source>
        <dbReference type="PROSITE" id="PS50931"/>
    </source>
</evidence>
<dbReference type="GO" id="GO:0003677">
    <property type="term" value="F:DNA binding"/>
    <property type="evidence" value="ECO:0007669"/>
    <property type="project" value="UniProtKB-KW"/>
</dbReference>
<dbReference type="Gene3D" id="3.40.190.290">
    <property type="match status" value="1"/>
</dbReference>
<name>Q6FEW5_ACIAD</name>
<dbReference type="HOGENOM" id="CLU_039613_6_0_6"/>
<dbReference type="InterPro" id="IPR036390">
    <property type="entry name" value="WH_DNA-bd_sf"/>
</dbReference>
<keyword evidence="4" id="KW-0804">Transcription</keyword>
<dbReference type="InterPro" id="IPR050950">
    <property type="entry name" value="HTH-type_LysR_regulators"/>
</dbReference>
<dbReference type="AlphaFoldDB" id="Q6FEW5"/>
<dbReference type="Gene3D" id="1.10.10.10">
    <property type="entry name" value="Winged helix-like DNA-binding domain superfamily/Winged helix DNA-binding domain"/>
    <property type="match status" value="1"/>
</dbReference>
<dbReference type="OrthoDB" id="8839922at2"/>
<dbReference type="EMBL" id="CR543861">
    <property type="protein sequence ID" value="CAG67393.1"/>
    <property type="molecule type" value="Genomic_DNA"/>
</dbReference>
<organism evidence="6 7">
    <name type="scientific">Acinetobacter baylyi (strain ATCC 33305 / BD413 / ADP1)</name>
    <dbReference type="NCBI Taxonomy" id="62977"/>
    <lineage>
        <taxon>Bacteria</taxon>
        <taxon>Pseudomonadati</taxon>
        <taxon>Pseudomonadota</taxon>
        <taxon>Gammaproteobacteria</taxon>
        <taxon>Moraxellales</taxon>
        <taxon>Moraxellaceae</taxon>
        <taxon>Acinetobacter</taxon>
    </lineage>
</organism>
<dbReference type="GeneID" id="45232948"/>
<dbReference type="Proteomes" id="UP000000430">
    <property type="component" value="Chromosome"/>
</dbReference>
<dbReference type="CDD" id="cd05466">
    <property type="entry name" value="PBP2_LTTR_substrate"/>
    <property type="match status" value="1"/>
</dbReference>
<dbReference type="InterPro" id="IPR000847">
    <property type="entry name" value="LysR_HTH_N"/>
</dbReference>
<evidence type="ECO:0000256" key="2">
    <source>
        <dbReference type="ARBA" id="ARBA00023015"/>
    </source>
</evidence>
<evidence type="ECO:0000256" key="3">
    <source>
        <dbReference type="ARBA" id="ARBA00023125"/>
    </source>
</evidence>
<accession>Q6FEW5</accession>
<keyword evidence="3" id="KW-0238">DNA-binding</keyword>
<dbReference type="KEGG" id="aci:ACIAD0457"/>
<dbReference type="PANTHER" id="PTHR30419:SF8">
    <property type="entry name" value="NITROGEN ASSIMILATION TRANSCRIPTIONAL ACTIVATOR-RELATED"/>
    <property type="match status" value="1"/>
</dbReference>
<keyword evidence="2" id="KW-0805">Transcription regulation</keyword>
<dbReference type="InterPro" id="IPR005119">
    <property type="entry name" value="LysR_subst-bd"/>
</dbReference>
<evidence type="ECO:0000256" key="1">
    <source>
        <dbReference type="ARBA" id="ARBA00009437"/>
    </source>
</evidence>